<dbReference type="Proteomes" id="UP000029980">
    <property type="component" value="Chromosome"/>
</dbReference>
<dbReference type="AlphaFoldDB" id="A0A097QTC8"/>
<dbReference type="HOGENOM" id="CLU_598030_0_0_2"/>
<keyword evidence="3" id="KW-1185">Reference proteome</keyword>
<gene>
    <name evidence="2" type="ORF">TEU_04865</name>
</gene>
<dbReference type="KEGG" id="teu:TEU_04865"/>
<keyword evidence="1" id="KW-0812">Transmembrane</keyword>
<evidence type="ECO:0000256" key="1">
    <source>
        <dbReference type="SAM" id="Phobius"/>
    </source>
</evidence>
<keyword evidence="1" id="KW-1133">Transmembrane helix</keyword>
<organism evidence="2 3">
    <name type="scientific">Thermococcus eurythermalis</name>
    <dbReference type="NCBI Taxonomy" id="1505907"/>
    <lineage>
        <taxon>Archaea</taxon>
        <taxon>Methanobacteriati</taxon>
        <taxon>Methanobacteriota</taxon>
        <taxon>Thermococci</taxon>
        <taxon>Thermococcales</taxon>
        <taxon>Thermococcaceae</taxon>
        <taxon>Thermococcus</taxon>
    </lineage>
</organism>
<keyword evidence="1" id="KW-0472">Membrane</keyword>
<dbReference type="GeneID" id="25152766"/>
<proteinExistence type="predicted"/>
<dbReference type="RefSeq" id="WP_050002697.1">
    <property type="nucleotide sequence ID" value="NZ_CP008887.1"/>
</dbReference>
<evidence type="ECO:0008006" key="4">
    <source>
        <dbReference type="Google" id="ProtNLM"/>
    </source>
</evidence>
<evidence type="ECO:0000313" key="2">
    <source>
        <dbReference type="EMBL" id="AIU69719.1"/>
    </source>
</evidence>
<sequence length="457" mass="51578">MAKRNNVFGFLIIFIVLLEYTLPTPDVVASKDCGPPDVLFIKSAAVVGEDDAFVIVGVAGYIPPLPMNLTLTREFVLSYYMNATEMLENYTSRGLEKLKSPYSYDPDYGAYESLFENTYLFYINVSGVYLVYPHRFAYPFSYPFIQYSEGDRIIYEGEDLWYLGLPAPIPSIQWDEGTAYPYQYSFYILNRSCIEPANKLALHPLNPYIGEPMESAMLNGSVYNFNTGFAWVSVSVQNPSWVAFSWNVSEAIIQGGLGYSPGEVEFVTAPVEYCYPDLEKGASFCRPVVPNLTVAYLGNLQIWAIPEKSGDTCSFHYYVTTVVQRENGTYAAQFLYNTTDTRDIPPYSILLLNMTGWTRHEPELIYTGNVRDYRVIKLLRYTYNPEAWDKLNVKPAENFTVFSPVECGKSTINATRGSNTTCISYNSGKNSQTAPAVMYASIGFLAGFIGATIWRRR</sequence>
<reference evidence="2 3" key="1">
    <citation type="journal article" date="2015" name="Int. J. Syst. Evol. Microbiol.">
        <title>Thermococcus eurythermalis sp. nov., a conditional piezophilic hyperthermophilic archaeon with a wide temperature range isolated from an oil-immersed chimney in the Guaymas Basin.</title>
        <authorList>
            <person name="Zhao W."/>
            <person name="Zeng X."/>
            <person name="Xiao X."/>
        </authorList>
    </citation>
    <scope>NUCLEOTIDE SEQUENCE [LARGE SCALE GENOMIC DNA]</scope>
    <source>
        <strain evidence="2 3">A501</strain>
    </source>
</reference>
<dbReference type="OrthoDB" id="373297at2157"/>
<dbReference type="STRING" id="1505907.TEU_04865"/>
<name>A0A097QTC8_9EURY</name>
<accession>A0A097QTC8</accession>
<protein>
    <recommendedName>
        <fullName evidence="4">Thermopsin</fullName>
    </recommendedName>
</protein>
<evidence type="ECO:0000313" key="3">
    <source>
        <dbReference type="Proteomes" id="UP000029980"/>
    </source>
</evidence>
<dbReference type="EMBL" id="CP008887">
    <property type="protein sequence ID" value="AIU69719.1"/>
    <property type="molecule type" value="Genomic_DNA"/>
</dbReference>
<feature type="transmembrane region" description="Helical" evidence="1">
    <location>
        <begin position="436"/>
        <end position="454"/>
    </location>
</feature>